<dbReference type="GO" id="GO:0006400">
    <property type="term" value="P:tRNA modification"/>
    <property type="evidence" value="ECO:0007669"/>
    <property type="project" value="TreeGrafter"/>
</dbReference>
<evidence type="ECO:0000256" key="4">
    <source>
        <dbReference type="ARBA" id="ARBA00035393"/>
    </source>
</evidence>
<dbReference type="GO" id="GO:0016787">
    <property type="term" value="F:hydrolase activity"/>
    <property type="evidence" value="ECO:0007669"/>
    <property type="project" value="UniProtKB-KW"/>
</dbReference>
<evidence type="ECO:0000256" key="1">
    <source>
        <dbReference type="ARBA" id="ARBA00022801"/>
    </source>
</evidence>
<name>A0A1F7X2G0_9BACT</name>
<organism evidence="6 7">
    <name type="scientific">Candidatus Woesebacteria bacterium RBG_13_36_22</name>
    <dbReference type="NCBI Taxonomy" id="1802478"/>
    <lineage>
        <taxon>Bacteria</taxon>
        <taxon>Candidatus Woeseibacteriota</taxon>
    </lineage>
</organism>
<reference evidence="6 7" key="1">
    <citation type="journal article" date="2016" name="Nat. Commun.">
        <title>Thousands of microbial genomes shed light on interconnected biogeochemical processes in an aquifer system.</title>
        <authorList>
            <person name="Anantharaman K."/>
            <person name="Brown C.T."/>
            <person name="Hug L.A."/>
            <person name="Sharon I."/>
            <person name="Castelle C.J."/>
            <person name="Probst A.J."/>
            <person name="Thomas B.C."/>
            <person name="Singh A."/>
            <person name="Wilkins M.J."/>
            <person name="Karaoz U."/>
            <person name="Brodie E.L."/>
            <person name="Williams K.H."/>
            <person name="Hubbard S.S."/>
            <person name="Banfield J.F."/>
        </authorList>
    </citation>
    <scope>NUCLEOTIDE SEQUENCE [LARGE SCALE GENOMIC DNA]</scope>
</reference>
<comment type="caution">
    <text evidence="6">The sequence shown here is derived from an EMBL/GenBank/DDBJ whole genome shotgun (WGS) entry which is preliminary data.</text>
</comment>
<dbReference type="Pfam" id="PF10343">
    <property type="entry name" value="Q_salvage"/>
    <property type="match status" value="1"/>
</dbReference>
<dbReference type="PANTHER" id="PTHR21314">
    <property type="entry name" value="QUEUOSINE 5'-PHOSPHATE N-GLYCOSYLASE_HYDROLASE-RELATED"/>
    <property type="match status" value="1"/>
</dbReference>
<protein>
    <recommendedName>
        <fullName evidence="3">Queuosine 5'-phosphate N-glycosylase/hydrolase</fullName>
    </recommendedName>
    <alternativeName>
        <fullName evidence="4">Queuosine-nucleotide N-glycosylase/hydrolase</fullName>
    </alternativeName>
</protein>
<dbReference type="InterPro" id="IPR019438">
    <property type="entry name" value="Q_salvage"/>
</dbReference>
<evidence type="ECO:0000313" key="6">
    <source>
        <dbReference type="EMBL" id="OGM09063.1"/>
    </source>
</evidence>
<keyword evidence="1" id="KW-0378">Hydrolase</keyword>
<dbReference type="EMBL" id="MGFQ01000028">
    <property type="protein sequence ID" value="OGM09063.1"/>
    <property type="molecule type" value="Genomic_DNA"/>
</dbReference>
<evidence type="ECO:0000256" key="2">
    <source>
        <dbReference type="ARBA" id="ARBA00035119"/>
    </source>
</evidence>
<gene>
    <name evidence="6" type="ORF">A2Z67_05830</name>
</gene>
<feature type="non-terminal residue" evidence="6">
    <location>
        <position position="1"/>
    </location>
</feature>
<comment type="similarity">
    <text evidence="2">Belongs to the QNG1 protein family.</text>
</comment>
<dbReference type="PANTHER" id="PTHR21314:SF0">
    <property type="entry name" value="QUEUOSINE 5'-PHOSPHATE N-GLYCOSYLASE_HYDROLASE"/>
    <property type="match status" value="1"/>
</dbReference>
<proteinExistence type="inferred from homology"/>
<sequence>NVYIRSSKIVNIAEKIRKRIKAGIDESVPSAGYLENLNNDCQLSLIQNFVNFCFWAEKGKEKWEVEYPKGNIITGGWFGLEACFRRAMENNVPILSAEYLLDISFRDVKKLFESSNNVQIPLIKNRYENLVNEAQVLLNKYQGETINLLEESNFKRLDIIKNICRNFTSFNDAAKYKGKNVYFLKRAQFFVNNIELVFIKHGEQKIKDTKLLTAFADYKLPQILRQFGILVYSNELAEKIDNYVLIEKGSEDEIEIRASTIWVVEHIRQKMPEYSAGNIDFALWLLSQDQSNIDKPYHRTYTINY</sequence>
<accession>A0A1F7X2G0</accession>
<evidence type="ECO:0000313" key="7">
    <source>
        <dbReference type="Proteomes" id="UP000176939"/>
    </source>
</evidence>
<evidence type="ECO:0000256" key="3">
    <source>
        <dbReference type="ARBA" id="ARBA00035306"/>
    </source>
</evidence>
<dbReference type="Proteomes" id="UP000176939">
    <property type="component" value="Unassembled WGS sequence"/>
</dbReference>
<comment type="catalytic activity">
    <reaction evidence="5">
        <text>queuosine 5'-phosphate + H2O = queuine + D-ribose 5-phosphate</text>
        <dbReference type="Rhea" id="RHEA:75387"/>
        <dbReference type="ChEBI" id="CHEBI:15377"/>
        <dbReference type="ChEBI" id="CHEBI:17433"/>
        <dbReference type="ChEBI" id="CHEBI:78346"/>
        <dbReference type="ChEBI" id="CHEBI:194371"/>
    </reaction>
    <physiologicalReaction direction="left-to-right" evidence="5">
        <dbReference type="Rhea" id="RHEA:75388"/>
    </physiologicalReaction>
</comment>
<evidence type="ECO:0000256" key="5">
    <source>
        <dbReference type="ARBA" id="ARBA00048204"/>
    </source>
</evidence>
<dbReference type="AlphaFoldDB" id="A0A1F7X2G0"/>